<keyword evidence="7" id="KW-0808">Transferase</keyword>
<dbReference type="OrthoDB" id="5588096at2759"/>
<dbReference type="Pfam" id="PF07714">
    <property type="entry name" value="PK_Tyr_Ser-Thr"/>
    <property type="match status" value="1"/>
</dbReference>
<dbReference type="CDD" id="cd13999">
    <property type="entry name" value="STKc_MAP3K-like"/>
    <property type="match status" value="1"/>
</dbReference>
<dbReference type="InterPro" id="IPR000719">
    <property type="entry name" value="Prot_kinase_dom"/>
</dbReference>
<comment type="caution">
    <text evidence="7">The sequence shown here is derived from an EMBL/GenBank/DDBJ whole genome shotgun (WGS) entry which is preliminary data.</text>
</comment>
<sequence length="840" mass="94976">MIPLVNMNSPKETLIQSFKHLEVLSSQTAVYRKIFEFSITQLRHFVQSLTGEYITLGDRGDVIICEILTDFQEFYHLLTQNLLPTWTGTTLENNISYVPDQIHTIFKSISQKVKKILPDSHLELLLDIESDQWNQYIALDLRAIEASFSQCLLVNKDNKIFVDLLTKKLIQIKERLSRHTVLHSSRIFSPIPVNYQSWKVRLSDFTILKEIGRGVTAHVYIAKDNRPGTDLADVDVAIKQFDFNKLNGARFQSFQREVAVLASIQHPALIKLVGATDTPPFCIITQWMPNGSLFHDLHRFHRLDATMKTIAAFDIARGMQFMHSRQIAHRDLKSLNVLLDRDLHAKVCDFGFSRHTDENMPMTSNIGTPHWMAPELLRHNRQYNAKVDVYAYGVVLWEIVTGKTPYSGMDAHTIIKNVLTQGMRPEIPEDVAPEFAALMTRCWEEDPYTRPTFDEIVRLFKANVLLLDGADSSAVAKYIEESATTGEVLCEEIEVRMAKVFSTKGSMSLVEAFRPLTSTTLPPQCVDICWETLKMAENTATPSEIANILLLFLGTSKHAQAAKILRNLPRNSVPVEVVSKFVEEIPTGSEEQDEDITVAACKNGVADLCAVYAMNPKHIALALDAVCQDPIDPSIREAIIDKCVASLRYDNETIVSAALRCLLVIGDVRRMNCEALRKILQLYKKLENNEINETNKKTKTEFTENDSKEPKSDSLQERANSLFTSISLVIITMSDQNTVFPKDIIDEILAKWPDGRVISTAIALSVNKENAEHILSFINSLDSVDTEIYPLILKIFIAAVRHECLKLTIQELSQKLKLTSIKADFEPAFHFLQSELGENI</sequence>
<dbReference type="GO" id="GO:0007165">
    <property type="term" value="P:signal transduction"/>
    <property type="evidence" value="ECO:0007669"/>
    <property type="project" value="TreeGrafter"/>
</dbReference>
<dbReference type="GO" id="GO:0005737">
    <property type="term" value="C:cytoplasm"/>
    <property type="evidence" value="ECO:0007669"/>
    <property type="project" value="TreeGrafter"/>
</dbReference>
<dbReference type="Gene3D" id="1.10.510.10">
    <property type="entry name" value="Transferase(Phosphotransferase) domain 1"/>
    <property type="match status" value="1"/>
</dbReference>
<dbReference type="InterPro" id="IPR008271">
    <property type="entry name" value="Ser/Thr_kinase_AS"/>
</dbReference>
<dbReference type="PROSITE" id="PS50011">
    <property type="entry name" value="PROTEIN_KINASE_DOM"/>
    <property type="match status" value="1"/>
</dbReference>
<evidence type="ECO:0000256" key="2">
    <source>
        <dbReference type="ARBA" id="ARBA00022741"/>
    </source>
</evidence>
<evidence type="ECO:0000256" key="5">
    <source>
        <dbReference type="SAM" id="MobiDB-lite"/>
    </source>
</evidence>
<evidence type="ECO:0000256" key="3">
    <source>
        <dbReference type="ARBA" id="ARBA00022840"/>
    </source>
</evidence>
<dbReference type="InterPro" id="IPR001245">
    <property type="entry name" value="Ser-Thr/Tyr_kinase_cat_dom"/>
</dbReference>
<evidence type="ECO:0000256" key="4">
    <source>
        <dbReference type="PROSITE-ProRule" id="PRU10141"/>
    </source>
</evidence>
<dbReference type="InterPro" id="IPR050167">
    <property type="entry name" value="Ser_Thr_protein_kinase"/>
</dbReference>
<proteinExistence type="predicted"/>
<evidence type="ECO:0000313" key="7">
    <source>
        <dbReference type="EMBL" id="OHT14681.1"/>
    </source>
</evidence>
<reference evidence="7" key="1">
    <citation type="submission" date="2016-10" db="EMBL/GenBank/DDBJ databases">
        <authorList>
            <person name="Benchimol M."/>
            <person name="Almeida L.G."/>
            <person name="Vasconcelos A.T."/>
            <person name="Perreira-Neves A."/>
            <person name="Rosa I.A."/>
            <person name="Tasca T."/>
            <person name="Bogo M.R."/>
            <person name="de Souza W."/>
        </authorList>
    </citation>
    <scope>NUCLEOTIDE SEQUENCE [LARGE SCALE GENOMIC DNA]</scope>
    <source>
        <strain evidence="7">K</strain>
    </source>
</reference>
<dbReference type="GO" id="GO:0004674">
    <property type="term" value="F:protein serine/threonine kinase activity"/>
    <property type="evidence" value="ECO:0007669"/>
    <property type="project" value="UniProtKB-KW"/>
</dbReference>
<name>A0A1J4KTR5_9EUKA</name>
<dbReference type="PANTHER" id="PTHR23257">
    <property type="entry name" value="SERINE-THREONINE PROTEIN KINASE"/>
    <property type="match status" value="1"/>
</dbReference>
<dbReference type="PROSITE" id="PS00108">
    <property type="entry name" value="PROTEIN_KINASE_ST"/>
    <property type="match status" value="1"/>
</dbReference>
<dbReference type="InterPro" id="IPR017441">
    <property type="entry name" value="Protein_kinase_ATP_BS"/>
</dbReference>
<dbReference type="EMBL" id="MLAK01000326">
    <property type="protein sequence ID" value="OHT14681.1"/>
    <property type="molecule type" value="Genomic_DNA"/>
</dbReference>
<gene>
    <name evidence="7" type="ORF">TRFO_14854</name>
</gene>
<evidence type="ECO:0000313" key="8">
    <source>
        <dbReference type="Proteomes" id="UP000179807"/>
    </source>
</evidence>
<dbReference type="GeneID" id="94832761"/>
<dbReference type="AlphaFoldDB" id="A0A1J4KTR5"/>
<feature type="domain" description="Protein kinase" evidence="6">
    <location>
        <begin position="205"/>
        <end position="466"/>
    </location>
</feature>
<dbReference type="InterPro" id="IPR011009">
    <property type="entry name" value="Kinase-like_dom_sf"/>
</dbReference>
<accession>A0A1J4KTR5</accession>
<feature type="binding site" evidence="4">
    <location>
        <position position="239"/>
    </location>
    <ligand>
        <name>ATP</name>
        <dbReference type="ChEBI" id="CHEBI:30616"/>
    </ligand>
</feature>
<protein>
    <submittedName>
        <fullName evidence="7">TKL family protein kinase</fullName>
    </submittedName>
</protein>
<feature type="region of interest" description="Disordered" evidence="5">
    <location>
        <begin position="697"/>
        <end position="716"/>
    </location>
</feature>
<dbReference type="SUPFAM" id="SSF56112">
    <property type="entry name" value="Protein kinase-like (PK-like)"/>
    <property type="match status" value="1"/>
</dbReference>
<keyword evidence="2 4" id="KW-0547">Nucleotide-binding</keyword>
<dbReference type="GO" id="GO:0005524">
    <property type="term" value="F:ATP binding"/>
    <property type="evidence" value="ECO:0007669"/>
    <property type="project" value="UniProtKB-UniRule"/>
</dbReference>
<dbReference type="PRINTS" id="PR00109">
    <property type="entry name" value="TYRKINASE"/>
</dbReference>
<keyword evidence="7" id="KW-0418">Kinase</keyword>
<dbReference type="PROSITE" id="PS00107">
    <property type="entry name" value="PROTEIN_KINASE_ATP"/>
    <property type="match status" value="1"/>
</dbReference>
<keyword evidence="1" id="KW-0723">Serine/threonine-protein kinase</keyword>
<keyword evidence="8" id="KW-1185">Reference proteome</keyword>
<dbReference type="VEuPathDB" id="TrichDB:TRFO_14854"/>
<dbReference type="Proteomes" id="UP000179807">
    <property type="component" value="Unassembled WGS sequence"/>
</dbReference>
<organism evidence="7 8">
    <name type="scientific">Tritrichomonas foetus</name>
    <dbReference type="NCBI Taxonomy" id="1144522"/>
    <lineage>
        <taxon>Eukaryota</taxon>
        <taxon>Metamonada</taxon>
        <taxon>Parabasalia</taxon>
        <taxon>Tritrichomonadida</taxon>
        <taxon>Tritrichomonadidae</taxon>
        <taxon>Tritrichomonas</taxon>
    </lineage>
</organism>
<dbReference type="SMART" id="SM00220">
    <property type="entry name" value="S_TKc"/>
    <property type="match status" value="1"/>
</dbReference>
<evidence type="ECO:0000259" key="6">
    <source>
        <dbReference type="PROSITE" id="PS50011"/>
    </source>
</evidence>
<keyword evidence="3 4" id="KW-0067">ATP-binding</keyword>
<evidence type="ECO:0000256" key="1">
    <source>
        <dbReference type="ARBA" id="ARBA00022527"/>
    </source>
</evidence>
<dbReference type="RefSeq" id="XP_068367817.1">
    <property type="nucleotide sequence ID" value="XM_068498057.1"/>
</dbReference>